<evidence type="ECO:0000313" key="2">
    <source>
        <dbReference type="Proteomes" id="UP000214720"/>
    </source>
</evidence>
<protein>
    <submittedName>
        <fullName evidence="1">Uncharacterized protein</fullName>
    </submittedName>
</protein>
<reference evidence="2" key="1">
    <citation type="submission" date="2017-01" db="EMBL/GenBank/DDBJ databases">
        <title>Genome Analysis of Deinococcus marmoris KOPRI26562.</title>
        <authorList>
            <person name="Kim J.H."/>
            <person name="Oh H.-M."/>
        </authorList>
    </citation>
    <scope>NUCLEOTIDE SEQUENCE [LARGE SCALE GENOMIC DNA]</scope>
    <source>
        <strain evidence="2">PAMC 26633</strain>
    </source>
</reference>
<sequence>MFRLTENRCTNSLSLSNNTPYGKRPVKISSWIAAATISAFEAPTLFKRFFIAAHLIVVTFPLSEHV</sequence>
<dbReference type="Proteomes" id="UP000214720">
    <property type="component" value="Unassembled WGS sequence"/>
</dbReference>
<gene>
    <name evidence="1" type="ORF">BSU04_26815</name>
</gene>
<organism evidence="1 2">
    <name type="scientific">Caballeronia sordidicola</name>
    <name type="common">Burkholderia sordidicola</name>
    <dbReference type="NCBI Taxonomy" id="196367"/>
    <lineage>
        <taxon>Bacteria</taxon>
        <taxon>Pseudomonadati</taxon>
        <taxon>Pseudomonadota</taxon>
        <taxon>Betaproteobacteria</taxon>
        <taxon>Burkholderiales</taxon>
        <taxon>Burkholderiaceae</taxon>
        <taxon>Caballeronia</taxon>
    </lineage>
</organism>
<evidence type="ECO:0000313" key="1">
    <source>
        <dbReference type="EMBL" id="OXC75468.1"/>
    </source>
</evidence>
<name>A0A226WXX4_CABSO</name>
<dbReference type="EMBL" id="MTHB01000172">
    <property type="protein sequence ID" value="OXC75468.1"/>
    <property type="molecule type" value="Genomic_DNA"/>
</dbReference>
<accession>A0A226WXX4</accession>
<proteinExistence type="predicted"/>
<dbReference type="AlphaFoldDB" id="A0A226WXX4"/>
<comment type="caution">
    <text evidence="1">The sequence shown here is derived from an EMBL/GenBank/DDBJ whole genome shotgun (WGS) entry which is preliminary data.</text>
</comment>